<keyword evidence="1 6" id="KW-0963">Cytoplasm</keyword>
<dbReference type="NCBIfam" id="TIGR00138">
    <property type="entry name" value="rsmG_gidB"/>
    <property type="match status" value="1"/>
</dbReference>
<dbReference type="PIRSF" id="PIRSF003078">
    <property type="entry name" value="GidB"/>
    <property type="match status" value="1"/>
</dbReference>
<gene>
    <name evidence="6 7" type="primary">rsmG</name>
    <name evidence="7" type="ORF">QH73_0002690</name>
</gene>
<reference evidence="7 8" key="1">
    <citation type="journal article" date="2015" name="Genome Announc.">
        <title>Draft Genome Sequence of the Terrestrial Cyanobacterium Scytonema millei VB511283, Isolated from Eastern India.</title>
        <authorList>
            <person name="Sen D."/>
            <person name="Chandrababunaidu M.M."/>
            <person name="Singh D."/>
            <person name="Sanghi N."/>
            <person name="Ghorai A."/>
            <person name="Mishra G.P."/>
            <person name="Madduluri M."/>
            <person name="Adhikary S.P."/>
            <person name="Tripathy S."/>
        </authorList>
    </citation>
    <scope>NUCLEOTIDE SEQUENCE [LARGE SCALE GENOMIC DNA]</scope>
    <source>
        <strain evidence="7 8">VB511283</strain>
    </source>
</reference>
<dbReference type="AlphaFoldDB" id="A0A9X5E1N7"/>
<proteinExistence type="inferred from homology"/>
<feature type="binding site" evidence="6">
    <location>
        <position position="114"/>
    </location>
    <ligand>
        <name>S-adenosyl-L-methionine</name>
        <dbReference type="ChEBI" id="CHEBI:59789"/>
    </ligand>
</feature>
<name>A0A9X5E1N7_9CYAN</name>
<dbReference type="HAMAP" id="MF_00074">
    <property type="entry name" value="16SrRNA_methyltr_G"/>
    <property type="match status" value="1"/>
</dbReference>
<dbReference type="SUPFAM" id="SSF53335">
    <property type="entry name" value="S-adenosyl-L-methionine-dependent methyltransferases"/>
    <property type="match status" value="1"/>
</dbReference>
<dbReference type="PANTHER" id="PTHR31760:SF0">
    <property type="entry name" value="S-ADENOSYL-L-METHIONINE-DEPENDENT METHYLTRANSFERASES SUPERFAMILY PROTEIN"/>
    <property type="match status" value="1"/>
</dbReference>
<evidence type="ECO:0000313" key="8">
    <source>
        <dbReference type="Proteomes" id="UP000031532"/>
    </source>
</evidence>
<feature type="binding site" evidence="6">
    <location>
        <position position="179"/>
    </location>
    <ligand>
        <name>S-adenosyl-L-methionine</name>
        <dbReference type="ChEBI" id="CHEBI:59789"/>
    </ligand>
</feature>
<evidence type="ECO:0000256" key="4">
    <source>
        <dbReference type="ARBA" id="ARBA00022679"/>
    </source>
</evidence>
<sequence length="252" mass="28352">MEESHSILPEMCEIWQQTLNWQPSIAQQAQFQRLYEAIVAGNQKLNLTRITAPEEFWEKHLWDSLRGIAPFLGGVSEGDKEDREDKEELLLSTSEFRIPNSEFRILDIGTGAGFPGIPVAIALPDAEVTLLDSTQKKVAFLNSLITEMSLQNARTLVGRAESINKQFQQSNNYDIALVRAVAAADICANYALPFLRSEGLAILYRGNWSQDEEKTLEATVKKLGGKIENIEKFTTPLSHGMRHCIYLRKINS</sequence>
<evidence type="ECO:0000256" key="5">
    <source>
        <dbReference type="ARBA" id="ARBA00022691"/>
    </source>
</evidence>
<evidence type="ECO:0000313" key="7">
    <source>
        <dbReference type="EMBL" id="NHC33579.1"/>
    </source>
</evidence>
<comment type="subcellular location">
    <subcellularLocation>
        <location evidence="6">Cytoplasm</location>
    </subcellularLocation>
</comment>
<dbReference type="InterPro" id="IPR003682">
    <property type="entry name" value="rRNA_ssu_MeTfrase_G"/>
</dbReference>
<dbReference type="GO" id="GO:0070043">
    <property type="term" value="F:rRNA (guanine-N7-)-methyltransferase activity"/>
    <property type="evidence" value="ECO:0007669"/>
    <property type="project" value="UniProtKB-UniRule"/>
</dbReference>
<dbReference type="CDD" id="cd02440">
    <property type="entry name" value="AdoMet_MTases"/>
    <property type="match status" value="1"/>
</dbReference>
<keyword evidence="4 6" id="KW-0808">Transferase</keyword>
<dbReference type="GO" id="GO:0005829">
    <property type="term" value="C:cytosol"/>
    <property type="evidence" value="ECO:0007669"/>
    <property type="project" value="TreeGrafter"/>
</dbReference>
<accession>A0A9X5E1N7</accession>
<keyword evidence="3 6" id="KW-0489">Methyltransferase</keyword>
<comment type="similarity">
    <text evidence="6">Belongs to the methyltransferase superfamily. RNA methyltransferase RsmG family.</text>
</comment>
<dbReference type="OrthoDB" id="9808773at2"/>
<dbReference type="PANTHER" id="PTHR31760">
    <property type="entry name" value="S-ADENOSYL-L-METHIONINE-DEPENDENT METHYLTRANSFERASES SUPERFAMILY PROTEIN"/>
    <property type="match status" value="1"/>
</dbReference>
<protein>
    <recommendedName>
        <fullName evidence="6">Ribosomal RNA small subunit methyltransferase G</fullName>
        <ecNumber evidence="6">2.1.1.-</ecNumber>
    </recommendedName>
    <alternativeName>
        <fullName evidence="6">16S rRNA 7-methylguanosine methyltransferase</fullName>
        <shortName evidence="6">16S rRNA m7G methyltransferase</shortName>
    </alternativeName>
</protein>
<dbReference type="Proteomes" id="UP000031532">
    <property type="component" value="Unassembled WGS sequence"/>
</dbReference>
<evidence type="ECO:0000256" key="1">
    <source>
        <dbReference type="ARBA" id="ARBA00022490"/>
    </source>
</evidence>
<comment type="caution">
    <text evidence="7">The sequence shown here is derived from an EMBL/GenBank/DDBJ whole genome shotgun (WGS) entry which is preliminary data.</text>
</comment>
<keyword evidence="8" id="KW-1185">Reference proteome</keyword>
<dbReference type="InterPro" id="IPR029063">
    <property type="entry name" value="SAM-dependent_MTases_sf"/>
</dbReference>
<organism evidence="7 8">
    <name type="scientific">Scytonema millei VB511283</name>
    <dbReference type="NCBI Taxonomy" id="1245923"/>
    <lineage>
        <taxon>Bacteria</taxon>
        <taxon>Bacillati</taxon>
        <taxon>Cyanobacteriota</taxon>
        <taxon>Cyanophyceae</taxon>
        <taxon>Nostocales</taxon>
        <taxon>Scytonemataceae</taxon>
        <taxon>Scytonema</taxon>
    </lineage>
</organism>
<feature type="binding site" evidence="6">
    <location>
        <begin position="160"/>
        <end position="161"/>
    </location>
    <ligand>
        <name>S-adenosyl-L-methionine</name>
        <dbReference type="ChEBI" id="CHEBI:59789"/>
    </ligand>
</feature>
<dbReference type="EC" id="2.1.1.-" evidence="6"/>
<feature type="binding site" evidence="6">
    <location>
        <position position="109"/>
    </location>
    <ligand>
        <name>S-adenosyl-L-methionine</name>
        <dbReference type="ChEBI" id="CHEBI:59789"/>
    </ligand>
</feature>
<comment type="function">
    <text evidence="6">Specifically methylates the N7 position of a guanine in 16S rRNA.</text>
</comment>
<dbReference type="EMBL" id="JTJC03000001">
    <property type="protein sequence ID" value="NHC33579.1"/>
    <property type="molecule type" value="Genomic_DNA"/>
</dbReference>
<feature type="binding site" evidence="6">
    <location>
        <begin position="132"/>
        <end position="134"/>
    </location>
    <ligand>
        <name>S-adenosyl-L-methionine</name>
        <dbReference type="ChEBI" id="CHEBI:59789"/>
    </ligand>
</feature>
<dbReference type="Pfam" id="PF02527">
    <property type="entry name" value="GidB"/>
    <property type="match status" value="2"/>
</dbReference>
<keyword evidence="2 6" id="KW-0698">rRNA processing</keyword>
<evidence type="ECO:0000256" key="6">
    <source>
        <dbReference type="HAMAP-Rule" id="MF_00074"/>
    </source>
</evidence>
<dbReference type="RefSeq" id="WP_039715126.1">
    <property type="nucleotide sequence ID" value="NZ_JTJC03000001.1"/>
</dbReference>
<evidence type="ECO:0000256" key="2">
    <source>
        <dbReference type="ARBA" id="ARBA00022552"/>
    </source>
</evidence>
<dbReference type="Gene3D" id="3.40.50.150">
    <property type="entry name" value="Vaccinia Virus protein VP39"/>
    <property type="match status" value="1"/>
</dbReference>
<evidence type="ECO:0000256" key="3">
    <source>
        <dbReference type="ARBA" id="ARBA00022603"/>
    </source>
</evidence>
<keyword evidence="5 6" id="KW-0949">S-adenosyl-L-methionine</keyword>